<dbReference type="Gene3D" id="3.40.50.150">
    <property type="entry name" value="Vaccinia Virus protein VP39"/>
    <property type="match status" value="1"/>
</dbReference>
<evidence type="ECO:0000256" key="1">
    <source>
        <dbReference type="ARBA" id="ARBA00022679"/>
    </source>
</evidence>
<dbReference type="EMBL" id="CP041730">
    <property type="protein sequence ID" value="QDQ25956.1"/>
    <property type="molecule type" value="Genomic_DNA"/>
</dbReference>
<gene>
    <name evidence="3" type="ORF">FNU76_06080</name>
</gene>
<keyword evidence="4" id="KW-1185">Reference proteome</keyword>
<dbReference type="InterPro" id="IPR041698">
    <property type="entry name" value="Methyltransf_25"/>
</dbReference>
<dbReference type="CDD" id="cd02440">
    <property type="entry name" value="AdoMet_MTases"/>
    <property type="match status" value="1"/>
</dbReference>
<dbReference type="InterPro" id="IPR029063">
    <property type="entry name" value="SAM-dependent_MTases_sf"/>
</dbReference>
<keyword evidence="3" id="KW-0489">Methyltransferase</keyword>
<dbReference type="Pfam" id="PF13649">
    <property type="entry name" value="Methyltransf_25"/>
    <property type="match status" value="1"/>
</dbReference>
<proteinExistence type="predicted"/>
<feature type="domain" description="Methyltransferase" evidence="2">
    <location>
        <begin position="173"/>
        <end position="270"/>
    </location>
</feature>
<dbReference type="OrthoDB" id="9799672at2"/>
<dbReference type="Proteomes" id="UP000317550">
    <property type="component" value="Chromosome"/>
</dbReference>
<dbReference type="AlphaFoldDB" id="A0A516SCS6"/>
<dbReference type="RefSeq" id="WP_143856879.1">
    <property type="nucleotide sequence ID" value="NZ_CP041730.1"/>
</dbReference>
<protein>
    <submittedName>
        <fullName evidence="3">Class I SAM-dependent methyltransferase</fullName>
    </submittedName>
</protein>
<name>A0A516SCS6_9NEIS</name>
<dbReference type="PANTHER" id="PTHR43861:SF3">
    <property type="entry name" value="PUTATIVE (AFU_ORTHOLOGUE AFUA_2G14390)-RELATED"/>
    <property type="match status" value="1"/>
</dbReference>
<dbReference type="KEGG" id="cari:FNU76_06080"/>
<dbReference type="PANTHER" id="PTHR43861">
    <property type="entry name" value="TRANS-ACONITATE 2-METHYLTRANSFERASE-RELATED"/>
    <property type="match status" value="1"/>
</dbReference>
<dbReference type="GO" id="GO:0032259">
    <property type="term" value="P:methylation"/>
    <property type="evidence" value="ECO:0007669"/>
    <property type="project" value="UniProtKB-KW"/>
</dbReference>
<reference evidence="4" key="1">
    <citation type="submission" date="2019-07" db="EMBL/GenBank/DDBJ databases">
        <title>Chitinimonas sp. nov., isolated from Ny-Alesund, arctica soil.</title>
        <authorList>
            <person name="Xu Q."/>
            <person name="Peng F."/>
        </authorList>
    </citation>
    <scope>NUCLEOTIDE SEQUENCE [LARGE SCALE GENOMIC DNA]</scope>
    <source>
        <strain evidence="4">R3-44</strain>
    </source>
</reference>
<dbReference type="GO" id="GO:0008168">
    <property type="term" value="F:methyltransferase activity"/>
    <property type="evidence" value="ECO:0007669"/>
    <property type="project" value="UniProtKB-KW"/>
</dbReference>
<dbReference type="SUPFAM" id="SSF53335">
    <property type="entry name" value="S-adenosyl-L-methionine-dependent methyltransferases"/>
    <property type="match status" value="1"/>
</dbReference>
<organism evidence="3 4">
    <name type="scientific">Chitinimonas arctica</name>
    <dbReference type="NCBI Taxonomy" id="2594795"/>
    <lineage>
        <taxon>Bacteria</taxon>
        <taxon>Pseudomonadati</taxon>
        <taxon>Pseudomonadota</taxon>
        <taxon>Betaproteobacteria</taxon>
        <taxon>Neisseriales</taxon>
        <taxon>Chitinibacteraceae</taxon>
        <taxon>Chitinimonas</taxon>
    </lineage>
</organism>
<sequence>MRLNTLKKLVFDKNIFGFLGLTGNINQLYKTSFATAASSCGLLDYLQARPRTLTDIQLRLATDHSQQAGLEAWLGCGVRFGELRLKNGYYELKGKLSRSLARPRNEIAAATLEEVVRYHYDALLNAPSRLRSGHKYSLADQDGELIARSSRILEPFVEEAIDWALQTGKVGSVLEVGFGSGYYLKYLLQSNPQLRIQAIDYQQEVVDAAGVNLRRWGLADQVELSCCDVMEFAATGRYDLITLHNNIYYFPLAMRMPLLRHLHGMLAPGGQLLLTTSCRGGSPAIAALNLWWSLSDVAGALPDKDDLVNMLQQAGFAQVEARQMLPGESYYGVLAKTDNKIQ</sequence>
<evidence type="ECO:0000259" key="2">
    <source>
        <dbReference type="Pfam" id="PF13649"/>
    </source>
</evidence>
<keyword evidence="1 3" id="KW-0808">Transferase</keyword>
<evidence type="ECO:0000313" key="3">
    <source>
        <dbReference type="EMBL" id="QDQ25956.1"/>
    </source>
</evidence>
<evidence type="ECO:0000313" key="4">
    <source>
        <dbReference type="Proteomes" id="UP000317550"/>
    </source>
</evidence>
<accession>A0A516SCS6</accession>